<feature type="region of interest" description="Disordered" evidence="1">
    <location>
        <begin position="194"/>
        <end position="250"/>
    </location>
</feature>
<feature type="compositionally biased region" description="Basic and acidic residues" evidence="1">
    <location>
        <begin position="51"/>
        <end position="63"/>
    </location>
</feature>
<feature type="region of interest" description="Disordered" evidence="1">
    <location>
        <begin position="112"/>
        <end position="133"/>
    </location>
</feature>
<organism evidence="3 4">
    <name type="scientific">Immersiella caudata</name>
    <dbReference type="NCBI Taxonomy" id="314043"/>
    <lineage>
        <taxon>Eukaryota</taxon>
        <taxon>Fungi</taxon>
        <taxon>Dikarya</taxon>
        <taxon>Ascomycota</taxon>
        <taxon>Pezizomycotina</taxon>
        <taxon>Sordariomycetes</taxon>
        <taxon>Sordariomycetidae</taxon>
        <taxon>Sordariales</taxon>
        <taxon>Lasiosphaeriaceae</taxon>
        <taxon>Immersiella</taxon>
    </lineage>
</organism>
<dbReference type="EMBL" id="JAULSU010000001">
    <property type="protein sequence ID" value="KAK0631649.1"/>
    <property type="molecule type" value="Genomic_DNA"/>
</dbReference>
<feature type="compositionally biased region" description="Low complexity" evidence="1">
    <location>
        <begin position="472"/>
        <end position="483"/>
    </location>
</feature>
<reference evidence="3" key="1">
    <citation type="submission" date="2023-06" db="EMBL/GenBank/DDBJ databases">
        <title>Genome-scale phylogeny and comparative genomics of the fungal order Sordariales.</title>
        <authorList>
            <consortium name="Lawrence Berkeley National Laboratory"/>
            <person name="Hensen N."/>
            <person name="Bonometti L."/>
            <person name="Westerberg I."/>
            <person name="Brannstrom I.O."/>
            <person name="Guillou S."/>
            <person name="Cros-Aarteil S."/>
            <person name="Calhoun S."/>
            <person name="Haridas S."/>
            <person name="Kuo A."/>
            <person name="Mondo S."/>
            <person name="Pangilinan J."/>
            <person name="Riley R."/>
            <person name="Labutti K."/>
            <person name="Andreopoulos B."/>
            <person name="Lipzen A."/>
            <person name="Chen C."/>
            <person name="Yanf M."/>
            <person name="Daum C."/>
            <person name="Ng V."/>
            <person name="Clum A."/>
            <person name="Steindorff A."/>
            <person name="Ohm R."/>
            <person name="Martin F."/>
            <person name="Silar P."/>
            <person name="Natvig D."/>
            <person name="Lalanne C."/>
            <person name="Gautier V."/>
            <person name="Ament-Velasquez S.L."/>
            <person name="Kruys A."/>
            <person name="Hutchinson M.I."/>
            <person name="Powell A.J."/>
            <person name="Barry K."/>
            <person name="Miller A.N."/>
            <person name="Grigoriev I.V."/>
            <person name="Debuchy R."/>
            <person name="Gladieux P."/>
            <person name="Thoren M.H."/>
            <person name="Johannesson H."/>
        </authorList>
    </citation>
    <scope>NUCLEOTIDE SEQUENCE</scope>
    <source>
        <strain evidence="3">CBS 606.72</strain>
    </source>
</reference>
<evidence type="ECO:0000313" key="3">
    <source>
        <dbReference type="EMBL" id="KAK0631649.1"/>
    </source>
</evidence>
<feature type="region of interest" description="Disordered" evidence="1">
    <location>
        <begin position="350"/>
        <end position="380"/>
    </location>
</feature>
<dbReference type="Proteomes" id="UP001175000">
    <property type="component" value="Unassembled WGS sequence"/>
</dbReference>
<gene>
    <name evidence="3" type="ORF">B0T14DRAFT_418827</name>
</gene>
<proteinExistence type="predicted"/>
<feature type="region of interest" description="Disordered" evidence="1">
    <location>
        <begin position="1"/>
        <end position="78"/>
    </location>
</feature>
<feature type="compositionally biased region" description="Acidic residues" evidence="1">
    <location>
        <begin position="1"/>
        <end position="10"/>
    </location>
</feature>
<feature type="compositionally biased region" description="Acidic residues" evidence="1">
    <location>
        <begin position="35"/>
        <end position="50"/>
    </location>
</feature>
<keyword evidence="4" id="KW-1185">Reference proteome</keyword>
<dbReference type="Pfam" id="PF10680">
    <property type="entry name" value="RRN9"/>
    <property type="match status" value="1"/>
</dbReference>
<evidence type="ECO:0000259" key="2">
    <source>
        <dbReference type="Pfam" id="PF10680"/>
    </source>
</evidence>
<evidence type="ECO:0000256" key="1">
    <source>
        <dbReference type="SAM" id="MobiDB-lite"/>
    </source>
</evidence>
<feature type="domain" description="Rrn9" evidence="2">
    <location>
        <begin position="93"/>
        <end position="149"/>
    </location>
</feature>
<feature type="region of interest" description="Disordered" evidence="1">
    <location>
        <begin position="588"/>
        <end position="608"/>
    </location>
</feature>
<feature type="compositionally biased region" description="Basic and acidic residues" evidence="1">
    <location>
        <begin position="194"/>
        <end position="207"/>
    </location>
</feature>
<dbReference type="Gene3D" id="3.30.160.60">
    <property type="entry name" value="Classic Zinc Finger"/>
    <property type="match status" value="1"/>
</dbReference>
<accession>A0AA39XCY5</accession>
<protein>
    <recommendedName>
        <fullName evidence="2">Rrn9 domain-containing protein</fullName>
    </recommendedName>
</protein>
<feature type="compositionally biased region" description="Basic residues" evidence="1">
    <location>
        <begin position="312"/>
        <end position="327"/>
    </location>
</feature>
<dbReference type="InterPro" id="IPR019622">
    <property type="entry name" value="Rrn9_dom"/>
</dbReference>
<feature type="region of interest" description="Disordered" evidence="1">
    <location>
        <begin position="428"/>
        <end position="509"/>
    </location>
</feature>
<feature type="compositionally biased region" description="Acidic residues" evidence="1">
    <location>
        <begin position="455"/>
        <end position="466"/>
    </location>
</feature>
<dbReference type="AlphaFoldDB" id="A0AA39XCY5"/>
<evidence type="ECO:0000313" key="4">
    <source>
        <dbReference type="Proteomes" id="UP001175000"/>
    </source>
</evidence>
<feature type="compositionally biased region" description="Basic and acidic residues" evidence="1">
    <location>
        <begin position="590"/>
        <end position="600"/>
    </location>
</feature>
<comment type="caution">
    <text evidence="3">The sequence shown here is derived from an EMBL/GenBank/DDBJ whole genome shotgun (WGS) entry which is preliminary data.</text>
</comment>
<sequence length="608" mass="68830">MNSSEDEDDTPDRPPPSTQRPNQDQKTNHNSDSSYSDDDGVSDDEWDENTDDIHSLASEDLHGTRPNRWTGAASTWRGYTERERRTYAALLGERRGDLGGHLFDAWKLRGRVGEEAETDGEGENGSRRGKQWPPVRWTAWPIRASDVPGDGLMAEAMDEENEQYTLRRPELGWPSENLEDEISATVLRLAKEKFQRRDLQGNGKEEQQLDPDAIQTIETDGFDEMSEGEGAGQKEEEEDTYTPIPMADDELSHSILHPATRRILARLDDMLTILHNSRMAATRIMAEPEPDDTETEPGSAKRGRPRRESAPKKHQSPSKTGRPRKTHQPRDGESYQDMVLRVARESKRRLPDYYGYETQTDDEAKRRRARSRSGARPATSEDYIDRWALRGWRDVMAAAALAGFSPSVLARATQRCSTLFGQDMTLHTLPEQPKEPGIEPMQTAKYTPDARPIESSEEEDNAEVELEQLRAVSRQPSVRPSSPETEGSSRRRRSATPGGGRQDHFCPHASCPRAINGFSRKGNLARHIKTMHGGGVPHLMTVTGEESADEMDGAIHKDRFLQIIKTRRGWRAEDLERGRVRNIVQRYRTRTRERSSDDNNHGTNYSSD</sequence>
<name>A0AA39XCY5_9PEZI</name>
<feature type="region of interest" description="Disordered" evidence="1">
    <location>
        <begin position="284"/>
        <end position="337"/>
    </location>
</feature>